<dbReference type="GO" id="GO:0005634">
    <property type="term" value="C:nucleus"/>
    <property type="evidence" value="ECO:0007669"/>
    <property type="project" value="TreeGrafter"/>
</dbReference>
<proteinExistence type="predicted"/>
<keyword evidence="1" id="KW-0812">Transmembrane</keyword>
<keyword evidence="1" id="KW-1133">Transmembrane helix</keyword>
<evidence type="ECO:0000259" key="2">
    <source>
        <dbReference type="PROSITE" id="PS50076"/>
    </source>
</evidence>
<dbReference type="Gene3D" id="1.10.287.110">
    <property type="entry name" value="DnaJ domain"/>
    <property type="match status" value="1"/>
</dbReference>
<dbReference type="PANTHER" id="PTHR43948">
    <property type="entry name" value="DNAJ HOMOLOG SUBFAMILY B"/>
    <property type="match status" value="1"/>
</dbReference>
<dbReference type="GO" id="GO:0005737">
    <property type="term" value="C:cytoplasm"/>
    <property type="evidence" value="ECO:0007669"/>
    <property type="project" value="TreeGrafter"/>
</dbReference>
<dbReference type="PANTHER" id="PTHR43948:SF21">
    <property type="entry name" value="DNAJ DOMAIN-CONTAINING PROTEIN"/>
    <property type="match status" value="1"/>
</dbReference>
<sequence>MNATEEHDANVDYYAYLGVSPSANESEIRQGYIKESLKWHPDRNPSAEATQRFQTIAQAYFVLSDKDRRATYDRARRDNAKFGSPDVDPNYIFGNVFDDLLTPEVPNPIWWWQPIGSAAGFVLGFIIFNIPGALFGAWTGNRLGKVRDMKGISVYEAFSKLGRDRKAEILSHIAQKVFSKAL</sequence>
<dbReference type="PROSITE" id="PS50076">
    <property type="entry name" value="DNAJ_2"/>
    <property type="match status" value="1"/>
</dbReference>
<feature type="domain" description="J" evidence="2">
    <location>
        <begin position="12"/>
        <end position="76"/>
    </location>
</feature>
<dbReference type="GO" id="GO:0051087">
    <property type="term" value="F:protein-folding chaperone binding"/>
    <property type="evidence" value="ECO:0007669"/>
    <property type="project" value="TreeGrafter"/>
</dbReference>
<evidence type="ECO:0000256" key="1">
    <source>
        <dbReference type="SAM" id="Phobius"/>
    </source>
</evidence>
<evidence type="ECO:0000313" key="3">
    <source>
        <dbReference type="EMBL" id="KAJ3051091.1"/>
    </source>
</evidence>
<protein>
    <recommendedName>
        <fullName evidence="2">J domain-containing protein</fullName>
    </recommendedName>
</protein>
<gene>
    <name evidence="3" type="ORF">HK097_007935</name>
</gene>
<dbReference type="PRINTS" id="PR00625">
    <property type="entry name" value="JDOMAIN"/>
</dbReference>
<dbReference type="GO" id="GO:0051082">
    <property type="term" value="F:unfolded protein binding"/>
    <property type="evidence" value="ECO:0007669"/>
    <property type="project" value="TreeGrafter"/>
</dbReference>
<dbReference type="InterPro" id="IPR036869">
    <property type="entry name" value="J_dom_sf"/>
</dbReference>
<accession>A0AAD5X4W1</accession>
<dbReference type="Proteomes" id="UP001212841">
    <property type="component" value="Unassembled WGS sequence"/>
</dbReference>
<dbReference type="CDD" id="cd06257">
    <property type="entry name" value="DnaJ"/>
    <property type="match status" value="1"/>
</dbReference>
<feature type="transmembrane region" description="Helical" evidence="1">
    <location>
        <begin position="118"/>
        <end position="140"/>
    </location>
</feature>
<dbReference type="AlphaFoldDB" id="A0AAD5X4W1"/>
<dbReference type="InterPro" id="IPR001623">
    <property type="entry name" value="DnaJ_domain"/>
</dbReference>
<comment type="caution">
    <text evidence="3">The sequence shown here is derived from an EMBL/GenBank/DDBJ whole genome shotgun (WGS) entry which is preliminary data.</text>
</comment>
<dbReference type="Pfam" id="PF00226">
    <property type="entry name" value="DnaJ"/>
    <property type="match status" value="1"/>
</dbReference>
<dbReference type="SUPFAM" id="SSF46565">
    <property type="entry name" value="Chaperone J-domain"/>
    <property type="match status" value="1"/>
</dbReference>
<reference evidence="3" key="1">
    <citation type="submission" date="2020-05" db="EMBL/GenBank/DDBJ databases">
        <title>Phylogenomic resolution of chytrid fungi.</title>
        <authorList>
            <person name="Stajich J.E."/>
            <person name="Amses K."/>
            <person name="Simmons R."/>
            <person name="Seto K."/>
            <person name="Myers J."/>
            <person name="Bonds A."/>
            <person name="Quandt C.A."/>
            <person name="Barry K."/>
            <person name="Liu P."/>
            <person name="Grigoriev I."/>
            <person name="Longcore J.E."/>
            <person name="James T.Y."/>
        </authorList>
    </citation>
    <scope>NUCLEOTIDE SEQUENCE</scope>
    <source>
        <strain evidence="3">JEL0318</strain>
    </source>
</reference>
<evidence type="ECO:0000313" key="4">
    <source>
        <dbReference type="Proteomes" id="UP001212841"/>
    </source>
</evidence>
<dbReference type="SMART" id="SM00271">
    <property type="entry name" value="DnaJ"/>
    <property type="match status" value="1"/>
</dbReference>
<name>A0AAD5X4W1_9FUNG</name>
<keyword evidence="4" id="KW-1185">Reference proteome</keyword>
<organism evidence="3 4">
    <name type="scientific">Rhizophlyctis rosea</name>
    <dbReference type="NCBI Taxonomy" id="64517"/>
    <lineage>
        <taxon>Eukaryota</taxon>
        <taxon>Fungi</taxon>
        <taxon>Fungi incertae sedis</taxon>
        <taxon>Chytridiomycota</taxon>
        <taxon>Chytridiomycota incertae sedis</taxon>
        <taxon>Chytridiomycetes</taxon>
        <taxon>Rhizophlyctidales</taxon>
        <taxon>Rhizophlyctidaceae</taxon>
        <taxon>Rhizophlyctis</taxon>
    </lineage>
</organism>
<dbReference type="EMBL" id="JADGJD010000436">
    <property type="protein sequence ID" value="KAJ3051091.1"/>
    <property type="molecule type" value="Genomic_DNA"/>
</dbReference>
<keyword evidence="1" id="KW-0472">Membrane</keyword>
<dbReference type="GO" id="GO:0044183">
    <property type="term" value="F:protein folding chaperone"/>
    <property type="evidence" value="ECO:0007669"/>
    <property type="project" value="TreeGrafter"/>
</dbReference>